<dbReference type="PANTHER" id="PTHR34183:SF1">
    <property type="entry name" value="ENDOLYTIC PEPTIDOGLYCAN TRANSGLYCOSYLASE RLPA"/>
    <property type="match status" value="1"/>
</dbReference>
<dbReference type="HAMAP" id="MF_02071">
    <property type="entry name" value="RlpA"/>
    <property type="match status" value="1"/>
</dbReference>
<proteinExistence type="inferred from homology"/>
<dbReference type="InterPro" id="IPR009009">
    <property type="entry name" value="RlpA-like_DPBB"/>
</dbReference>
<feature type="signal peptide" evidence="3">
    <location>
        <begin position="1"/>
        <end position="21"/>
    </location>
</feature>
<keyword evidence="3" id="KW-0732">Signal</keyword>
<keyword evidence="2 3" id="KW-0961">Cell wall biogenesis/degradation</keyword>
<protein>
    <recommendedName>
        <fullName evidence="3">Endolytic peptidoglycan transglycosylase RlpA</fullName>
        <ecNumber evidence="3">4.2.2.-</ecNumber>
    </recommendedName>
</protein>
<dbReference type="InterPro" id="IPR034718">
    <property type="entry name" value="RlpA"/>
</dbReference>
<comment type="caution">
    <text evidence="6">The sequence shown here is derived from an EMBL/GenBank/DDBJ whole genome shotgun (WGS) entry which is preliminary data.</text>
</comment>
<gene>
    <name evidence="3" type="primary">rlpA</name>
    <name evidence="6" type="ORF">K3177_06165</name>
</gene>
<dbReference type="InterPro" id="IPR012997">
    <property type="entry name" value="RplA"/>
</dbReference>
<dbReference type="Proteomes" id="UP000776651">
    <property type="component" value="Unassembled WGS sequence"/>
</dbReference>
<organism evidence="6 7">
    <name type="scientific">Qipengyuania pacifica</name>
    <dbReference type="NCBI Taxonomy" id="2860199"/>
    <lineage>
        <taxon>Bacteria</taxon>
        <taxon>Pseudomonadati</taxon>
        <taxon>Pseudomonadota</taxon>
        <taxon>Alphaproteobacteria</taxon>
        <taxon>Sphingomonadales</taxon>
        <taxon>Erythrobacteraceae</taxon>
        <taxon>Qipengyuania</taxon>
    </lineage>
</organism>
<dbReference type="CDD" id="cd22268">
    <property type="entry name" value="DPBB_RlpA-like"/>
    <property type="match status" value="1"/>
</dbReference>
<dbReference type="RefSeq" id="WP_221597588.1">
    <property type="nucleotide sequence ID" value="NZ_JAHWXO010000002.1"/>
</dbReference>
<keyword evidence="7" id="KW-1185">Reference proteome</keyword>
<dbReference type="Pfam" id="PF03330">
    <property type="entry name" value="DPBB_1"/>
    <property type="match status" value="1"/>
</dbReference>
<comment type="similarity">
    <text evidence="3 4">Belongs to the RlpA family.</text>
</comment>
<dbReference type="NCBIfam" id="TIGR00413">
    <property type="entry name" value="rlpA"/>
    <property type="match status" value="1"/>
</dbReference>
<evidence type="ECO:0000256" key="1">
    <source>
        <dbReference type="ARBA" id="ARBA00023239"/>
    </source>
</evidence>
<evidence type="ECO:0000256" key="2">
    <source>
        <dbReference type="ARBA" id="ARBA00023316"/>
    </source>
</evidence>
<dbReference type="Gene3D" id="2.40.40.10">
    <property type="entry name" value="RlpA-like domain"/>
    <property type="match status" value="1"/>
</dbReference>
<evidence type="ECO:0000256" key="3">
    <source>
        <dbReference type="HAMAP-Rule" id="MF_02071"/>
    </source>
</evidence>
<evidence type="ECO:0000313" key="6">
    <source>
        <dbReference type="EMBL" id="MBX7488090.1"/>
    </source>
</evidence>
<name>A0ABS7JHH6_9SPHN</name>
<feature type="domain" description="RlpA-like protein double-psi beta-barrel" evidence="5">
    <location>
        <begin position="79"/>
        <end position="165"/>
    </location>
</feature>
<evidence type="ECO:0000256" key="4">
    <source>
        <dbReference type="RuleBase" id="RU003495"/>
    </source>
</evidence>
<evidence type="ECO:0000259" key="5">
    <source>
        <dbReference type="Pfam" id="PF03330"/>
    </source>
</evidence>
<reference evidence="6 7" key="1">
    <citation type="submission" date="2021-08" db="EMBL/GenBank/DDBJ databases">
        <title>Comparative Genomics Analysis of the Genus Qipengyuania Reveals Extensive Genetic Diversity and Metabolic Versatility, Including the Description of Fifteen Novel Species.</title>
        <authorList>
            <person name="Liu Y."/>
        </authorList>
    </citation>
    <scope>NUCLEOTIDE SEQUENCE [LARGE SCALE GENOMIC DNA]</scope>
    <source>
        <strain evidence="6 7">GH25</strain>
    </source>
</reference>
<accession>A0ABS7JHH6</accession>
<evidence type="ECO:0000313" key="7">
    <source>
        <dbReference type="Proteomes" id="UP000776651"/>
    </source>
</evidence>
<dbReference type="EC" id="4.2.2.-" evidence="3"/>
<dbReference type="SUPFAM" id="SSF50685">
    <property type="entry name" value="Barwin-like endoglucanases"/>
    <property type="match status" value="1"/>
</dbReference>
<feature type="chain" id="PRO_5044941995" description="Endolytic peptidoglycan transglycosylase RlpA" evidence="3">
    <location>
        <begin position="22"/>
        <end position="173"/>
    </location>
</feature>
<dbReference type="PANTHER" id="PTHR34183">
    <property type="entry name" value="ENDOLYTIC PEPTIDOGLYCAN TRANSGLYCOSYLASE RLPA"/>
    <property type="match status" value="1"/>
</dbReference>
<keyword evidence="1 3" id="KW-0456">Lyase</keyword>
<sequence length="173" mass="17604" precursor="true">MANRALRSIVLLAALALPATAAQPRENANTATASAAFDANLVARTALPTAPAPAANAIDLSHIDPPVDASPVATSIGGGVASYYGRRFHGRPTASGEKFDMNAMTAAHRTLPFGSLVEVTNPRNGKTVTVRINDRGPFHGGRVIDVSRAAATELGLIGPGSGTVELAVLDSAA</sequence>
<dbReference type="InterPro" id="IPR036908">
    <property type="entry name" value="RlpA-like_sf"/>
</dbReference>
<comment type="function">
    <text evidence="3">Lytic transglycosylase with a strong preference for naked glycan strands that lack stem peptides.</text>
</comment>
<dbReference type="EMBL" id="JAIGNQ010000002">
    <property type="protein sequence ID" value="MBX7488090.1"/>
    <property type="molecule type" value="Genomic_DNA"/>
</dbReference>